<proteinExistence type="predicted"/>
<accession>A0A9P4H7L1</accession>
<feature type="chain" id="PRO_5040446673" evidence="1">
    <location>
        <begin position="18"/>
        <end position="207"/>
    </location>
</feature>
<reference evidence="2" key="1">
    <citation type="journal article" date="2020" name="Stud. Mycol.">
        <title>101 Dothideomycetes genomes: a test case for predicting lifestyles and emergence of pathogens.</title>
        <authorList>
            <person name="Haridas S."/>
            <person name="Albert R."/>
            <person name="Binder M."/>
            <person name="Bloem J."/>
            <person name="Labutti K."/>
            <person name="Salamov A."/>
            <person name="Andreopoulos B."/>
            <person name="Baker S."/>
            <person name="Barry K."/>
            <person name="Bills G."/>
            <person name="Bluhm B."/>
            <person name="Cannon C."/>
            <person name="Castanera R."/>
            <person name="Culley D."/>
            <person name="Daum C."/>
            <person name="Ezra D."/>
            <person name="Gonzalez J."/>
            <person name="Henrissat B."/>
            <person name="Kuo A."/>
            <person name="Liang C."/>
            <person name="Lipzen A."/>
            <person name="Lutzoni F."/>
            <person name="Magnuson J."/>
            <person name="Mondo S."/>
            <person name="Nolan M."/>
            <person name="Ohm R."/>
            <person name="Pangilinan J."/>
            <person name="Park H.-J."/>
            <person name="Ramirez L."/>
            <person name="Alfaro M."/>
            <person name="Sun H."/>
            <person name="Tritt A."/>
            <person name="Yoshinaga Y."/>
            <person name="Zwiers L.-H."/>
            <person name="Turgeon B."/>
            <person name="Goodwin S."/>
            <person name="Spatafora J."/>
            <person name="Crous P."/>
            <person name="Grigoriev I."/>
        </authorList>
    </citation>
    <scope>NUCLEOTIDE SEQUENCE</scope>
    <source>
        <strain evidence="2">CBS 110217</strain>
    </source>
</reference>
<dbReference type="PANTHER" id="PTHR38049:SF2">
    <property type="entry name" value="RICIN B LECTIN DOMAIN-CONTAINING PROTEIN"/>
    <property type="match status" value="1"/>
</dbReference>
<evidence type="ECO:0000313" key="3">
    <source>
        <dbReference type="Proteomes" id="UP000799777"/>
    </source>
</evidence>
<dbReference type="PANTHER" id="PTHR38049">
    <property type="entry name" value="RICIN B LECTIN DOMAIN-CONTAINING PROTEIN"/>
    <property type="match status" value="1"/>
</dbReference>
<name>A0A9P4H7L1_9PLEO</name>
<evidence type="ECO:0000313" key="2">
    <source>
        <dbReference type="EMBL" id="KAF2029608.1"/>
    </source>
</evidence>
<sequence>MVLGLITLAASVPMTATAVLSLQDKAETTKSSGTDAQWKEEKCHMRCRPTARTPDDRKDLFADSRIVLRDGKLYVQLSTYDGTSNHPFSGYYLPYPNSNFEGLVSTISDNPPQLNWIYLDTMSSEIRHGLRVEAEEKGLTGPWGARVLSNGEIRFLIENWEGFVAVETEELGLWSLHFDRYDSGLKGKIKQGQRTVELELIREEMKA</sequence>
<keyword evidence="1" id="KW-0732">Signal</keyword>
<protein>
    <submittedName>
        <fullName evidence="2">Uncharacterized protein</fullName>
    </submittedName>
</protein>
<dbReference type="AlphaFoldDB" id="A0A9P4H7L1"/>
<keyword evidence="3" id="KW-1185">Reference proteome</keyword>
<dbReference type="OrthoDB" id="3928002at2759"/>
<dbReference type="EMBL" id="ML978199">
    <property type="protein sequence ID" value="KAF2029608.1"/>
    <property type="molecule type" value="Genomic_DNA"/>
</dbReference>
<comment type="caution">
    <text evidence="2">The sequence shown here is derived from an EMBL/GenBank/DDBJ whole genome shotgun (WGS) entry which is preliminary data.</text>
</comment>
<evidence type="ECO:0000256" key="1">
    <source>
        <dbReference type="SAM" id="SignalP"/>
    </source>
</evidence>
<gene>
    <name evidence="2" type="ORF">EK21DRAFT_112818</name>
</gene>
<organism evidence="2 3">
    <name type="scientific">Setomelanomma holmii</name>
    <dbReference type="NCBI Taxonomy" id="210430"/>
    <lineage>
        <taxon>Eukaryota</taxon>
        <taxon>Fungi</taxon>
        <taxon>Dikarya</taxon>
        <taxon>Ascomycota</taxon>
        <taxon>Pezizomycotina</taxon>
        <taxon>Dothideomycetes</taxon>
        <taxon>Pleosporomycetidae</taxon>
        <taxon>Pleosporales</taxon>
        <taxon>Pleosporineae</taxon>
        <taxon>Phaeosphaeriaceae</taxon>
        <taxon>Setomelanomma</taxon>
    </lineage>
</organism>
<feature type="signal peptide" evidence="1">
    <location>
        <begin position="1"/>
        <end position="17"/>
    </location>
</feature>
<dbReference type="Proteomes" id="UP000799777">
    <property type="component" value="Unassembled WGS sequence"/>
</dbReference>